<proteinExistence type="predicted"/>
<dbReference type="AlphaFoldDB" id="A0A7I7WT63"/>
<organism evidence="1 2">
    <name type="scientific">Mycolicibacterium gadium</name>
    <name type="common">Mycobacterium gadium</name>
    <dbReference type="NCBI Taxonomy" id="1794"/>
    <lineage>
        <taxon>Bacteria</taxon>
        <taxon>Bacillati</taxon>
        <taxon>Actinomycetota</taxon>
        <taxon>Actinomycetes</taxon>
        <taxon>Mycobacteriales</taxon>
        <taxon>Mycobacteriaceae</taxon>
        <taxon>Mycolicibacterium</taxon>
    </lineage>
</organism>
<dbReference type="KEGG" id="mgad:MGAD_52110"/>
<gene>
    <name evidence="1" type="ORF">MGAD_52110</name>
</gene>
<evidence type="ECO:0000313" key="1">
    <source>
        <dbReference type="EMBL" id="BBZ20876.1"/>
    </source>
</evidence>
<evidence type="ECO:0000313" key="2">
    <source>
        <dbReference type="Proteomes" id="UP000466187"/>
    </source>
</evidence>
<sequence>MAGQISLKDWLSDAEYEWRQKLKPVNLVIETDFTPANTAQIKKYWGAAARALRKHDYTHYEIVKRYPALTLMALVGHASLSYVEGRFWDDFWTDTGLARDQDFESVLRHSIDEMLVKFSLARFPDAERERARKYVMVLALHAGIPVHCLGDLLGTINEHIVQGREASGAALLAWLDEPGKEYRANNLDIPVRNFFAYGAEFAIDILDRIIEFVLATNDDPELLERELESSTTGLPTVLLAELISRLRETPLKWTRSSGGASAGAKRIAIRYNADDDQVVVDLPYPAKRSEEPWRLSIDGDVRSVHCMRQWGSNAEASLTRAVIDRPVRELVVTHGPSDVTRVLGLVNRDDPLLTFSTSGEWIPRRDGLKDAVWVIYPEGNELVDPSTGDLVPLENEGSPAGWLGWKSAVVELTSVDGLQLRSNGQPIGTERQVRKDARPRFEVGEPVRGVRSVDGRPVLATRPWVLLPATRSDPPPSWRVRTRRFGSADWIVDDAWDAAEDEAAVEPFDDAEEPQLGLFEVVVTGPLGADAHLVFFIAEGLWVETSCTIRIPEGDGLTPCSAEIGTDVLTVSPSGVLEYSSNQIERLVDIADGIRSERLSVVPPYTEVRSGLTGSPVPWRVAAQLSAAEDLTQDGFVAVRAPGAEVEDFAFVGNTGDRIQVGSRHRRKPGDVFEISTQQFADAARLNESGRIVARLRADDHTIDVTALLIRPKRLGAGVVLRDNILDFGSTEEIEGLAAYVWSSTAPWRAPDVLHIKKGAAQLPDHLIDAGQLRCQLFVDDPWVIVEPPRRAPADALRIDQIGWREDGSAVEVRLARFLAGVGRLHQTVGAVPEAWAALAQVHADARLERVGGLVPVLVADPRTSLANLGNSSIALQDKMAMLIRSELVNKSFSSDCTLNDLHVDPWFGCMNELADLPILVHKRREAPDEWKETVAYLADKGGQPLINILRTGRASIAADGAFDGTVLAMASAPVGKVIATVRERSLVPRPLLEYETRRLGVYAAFLGRRAWLDSGWSKNFAAQLGMALMPIKRASATAYEALTLRLERLKGIDVEEHPWMLMSVQSMTLAFLARLEACNRIDGSYLDTGLLTVWTRFAELCPTMVATDLLMAEALTLFERKGNLIGGEL</sequence>
<reference evidence="1 2" key="1">
    <citation type="journal article" date="2019" name="Emerg. Microbes Infect.">
        <title>Comprehensive subspecies identification of 175 nontuberculous mycobacteria species based on 7547 genomic profiles.</title>
        <authorList>
            <person name="Matsumoto Y."/>
            <person name="Kinjo T."/>
            <person name="Motooka D."/>
            <person name="Nabeya D."/>
            <person name="Jung N."/>
            <person name="Uechi K."/>
            <person name="Horii T."/>
            <person name="Iida T."/>
            <person name="Fujita J."/>
            <person name="Nakamura S."/>
        </authorList>
    </citation>
    <scope>NUCLEOTIDE SEQUENCE [LARGE SCALE GENOMIC DNA]</scope>
    <source>
        <strain evidence="1 2">JCM 12688</strain>
    </source>
</reference>
<accession>A0A7I7WT63</accession>
<protein>
    <submittedName>
        <fullName evidence="1">Uncharacterized protein</fullName>
    </submittedName>
</protein>
<dbReference type="Proteomes" id="UP000466187">
    <property type="component" value="Chromosome"/>
</dbReference>
<dbReference type="EMBL" id="AP022608">
    <property type="protein sequence ID" value="BBZ20876.1"/>
    <property type="molecule type" value="Genomic_DNA"/>
</dbReference>
<name>A0A7I7WT63_MYCGU</name>